<keyword evidence="3" id="KW-1185">Reference proteome</keyword>
<gene>
    <name evidence="2" type="ORF">F6X53_25160</name>
</gene>
<organism evidence="2 3">
    <name type="scientific">Methylobacterium soli</name>
    <dbReference type="NCBI Taxonomy" id="553447"/>
    <lineage>
        <taxon>Bacteria</taxon>
        <taxon>Pseudomonadati</taxon>
        <taxon>Pseudomonadota</taxon>
        <taxon>Alphaproteobacteria</taxon>
        <taxon>Hyphomicrobiales</taxon>
        <taxon>Methylobacteriaceae</taxon>
        <taxon>Methylobacterium</taxon>
    </lineage>
</organism>
<evidence type="ECO:0000256" key="1">
    <source>
        <dbReference type="SAM" id="MobiDB-lite"/>
    </source>
</evidence>
<reference evidence="2 3" key="1">
    <citation type="submission" date="2019-09" db="EMBL/GenBank/DDBJ databases">
        <title>YIM 48816 draft genome.</title>
        <authorList>
            <person name="Jiang L."/>
        </authorList>
    </citation>
    <scope>NUCLEOTIDE SEQUENCE [LARGE SCALE GENOMIC DNA]</scope>
    <source>
        <strain evidence="2 3">YIM 48816</strain>
    </source>
</reference>
<dbReference type="Proteomes" id="UP000474159">
    <property type="component" value="Unassembled WGS sequence"/>
</dbReference>
<proteinExistence type="predicted"/>
<dbReference type="AlphaFoldDB" id="A0A6L3STS0"/>
<feature type="region of interest" description="Disordered" evidence="1">
    <location>
        <begin position="18"/>
        <end position="68"/>
    </location>
</feature>
<sequence>MTSSKPWPTASRNAARLYERTSTLIRPTTRTTPDVWGAENRVYPPSSGYPGRRNPYLTPYDVGFEPKT</sequence>
<comment type="caution">
    <text evidence="2">The sequence shown here is derived from an EMBL/GenBank/DDBJ whole genome shotgun (WGS) entry which is preliminary data.</text>
</comment>
<accession>A0A6L3STS0</accession>
<dbReference type="OrthoDB" id="5181253at2"/>
<evidence type="ECO:0000313" key="3">
    <source>
        <dbReference type="Proteomes" id="UP000474159"/>
    </source>
</evidence>
<dbReference type="EMBL" id="VZZK01000034">
    <property type="protein sequence ID" value="KAB1075455.1"/>
    <property type="molecule type" value="Genomic_DNA"/>
</dbReference>
<feature type="compositionally biased region" description="Low complexity" evidence="1">
    <location>
        <begin position="20"/>
        <end position="32"/>
    </location>
</feature>
<protein>
    <submittedName>
        <fullName evidence="2">Uncharacterized protein</fullName>
    </submittedName>
</protein>
<name>A0A6L3STS0_9HYPH</name>
<evidence type="ECO:0000313" key="2">
    <source>
        <dbReference type="EMBL" id="KAB1075455.1"/>
    </source>
</evidence>